<dbReference type="Gene3D" id="3.40.190.170">
    <property type="entry name" value="Bacterial extracellular solute-binding protein, family 7"/>
    <property type="match status" value="1"/>
</dbReference>
<feature type="signal peptide" evidence="4">
    <location>
        <begin position="1"/>
        <end position="25"/>
    </location>
</feature>
<evidence type="ECO:0000256" key="4">
    <source>
        <dbReference type="SAM" id="SignalP"/>
    </source>
</evidence>
<feature type="chain" id="PRO_5011457629" evidence="4">
    <location>
        <begin position="26"/>
        <end position="341"/>
    </location>
</feature>
<dbReference type="PANTHER" id="PTHR33376">
    <property type="match status" value="1"/>
</dbReference>
<dbReference type="EMBL" id="FODS01000020">
    <property type="protein sequence ID" value="SEP03341.1"/>
    <property type="molecule type" value="Genomic_DNA"/>
</dbReference>
<dbReference type="RefSeq" id="WP_093119673.1">
    <property type="nucleotide sequence ID" value="NZ_FODS01000020.1"/>
</dbReference>
<gene>
    <name evidence="5" type="ORF">SAMN04490248_12058</name>
</gene>
<protein>
    <submittedName>
        <fullName evidence="5">TRAP-type C4-dicarboxylate transport system, substrate-binding protein</fullName>
    </submittedName>
</protein>
<dbReference type="CDD" id="cd13665">
    <property type="entry name" value="PBP2_TRAP_Dctp3_4"/>
    <property type="match status" value="1"/>
</dbReference>
<keyword evidence="6" id="KW-1185">Reference proteome</keyword>
<dbReference type="Proteomes" id="UP000198893">
    <property type="component" value="Unassembled WGS sequence"/>
</dbReference>
<name>A0A1H8UJI7_9RHOB</name>
<sequence>MFKNFKKIAGAMGLVAAVVGAPVLAQETTTLRFASAFSPMSANNRISVPAFIEAVEKASEGTLKIEHYPGGSLGKSPVQQLSMVENGITDIAEVVTAYTPGRFPELSVFELPFLAESNVEAGLAAYSLYEQGLLSDFDDLMLVGIIMTGPYALSSTDPIADLDDLSGKRLRVAGPIQTQMASLLGATPVGNVPAPQIAENISRGLLDGAMMAPGNLYNFRIADAAKHHMWDLKLGSVAVIFPMRRDTYEKLPPKAKAAFDTYSGEWFTRVLGEGLDTQQEESKAKIRADEEQTVYEWSDEQVAEARALLQPVVDEWDKPNQDGVNLYEEAIKALEAVRAAN</sequence>
<dbReference type="STRING" id="569882.SAMN04490248_12058"/>
<dbReference type="AlphaFoldDB" id="A0A1H8UJI7"/>
<evidence type="ECO:0000256" key="2">
    <source>
        <dbReference type="ARBA" id="ARBA00022729"/>
    </source>
</evidence>
<evidence type="ECO:0000313" key="6">
    <source>
        <dbReference type="Proteomes" id="UP000198893"/>
    </source>
</evidence>
<dbReference type="InterPro" id="IPR018389">
    <property type="entry name" value="DctP_fam"/>
</dbReference>
<evidence type="ECO:0000256" key="3">
    <source>
        <dbReference type="ARBA" id="ARBA00022764"/>
    </source>
</evidence>
<comment type="subcellular location">
    <subcellularLocation>
        <location evidence="1">Periplasm</location>
    </subcellularLocation>
</comment>
<keyword evidence="3" id="KW-0574">Periplasm</keyword>
<dbReference type="GO" id="GO:0055085">
    <property type="term" value="P:transmembrane transport"/>
    <property type="evidence" value="ECO:0007669"/>
    <property type="project" value="InterPro"/>
</dbReference>
<dbReference type="GO" id="GO:0042597">
    <property type="term" value="C:periplasmic space"/>
    <property type="evidence" value="ECO:0007669"/>
    <property type="project" value="UniProtKB-SubCell"/>
</dbReference>
<evidence type="ECO:0000313" key="5">
    <source>
        <dbReference type="EMBL" id="SEP03341.1"/>
    </source>
</evidence>
<dbReference type="InterPro" id="IPR038404">
    <property type="entry name" value="TRAP_DctP_sf"/>
</dbReference>
<dbReference type="NCBIfam" id="NF037995">
    <property type="entry name" value="TRAP_S1"/>
    <property type="match status" value="1"/>
</dbReference>
<organism evidence="5 6">
    <name type="scientific">Salinihabitans flavidus</name>
    <dbReference type="NCBI Taxonomy" id="569882"/>
    <lineage>
        <taxon>Bacteria</taxon>
        <taxon>Pseudomonadati</taxon>
        <taxon>Pseudomonadota</taxon>
        <taxon>Alphaproteobacteria</taxon>
        <taxon>Rhodobacterales</taxon>
        <taxon>Roseobacteraceae</taxon>
        <taxon>Salinihabitans</taxon>
    </lineage>
</organism>
<proteinExistence type="predicted"/>
<accession>A0A1H8UJI7</accession>
<dbReference type="PANTHER" id="PTHR33376:SF15">
    <property type="entry name" value="BLL6794 PROTEIN"/>
    <property type="match status" value="1"/>
</dbReference>
<evidence type="ECO:0000256" key="1">
    <source>
        <dbReference type="ARBA" id="ARBA00004418"/>
    </source>
</evidence>
<dbReference type="Pfam" id="PF03480">
    <property type="entry name" value="DctP"/>
    <property type="match status" value="1"/>
</dbReference>
<reference evidence="5 6" key="1">
    <citation type="submission" date="2016-10" db="EMBL/GenBank/DDBJ databases">
        <authorList>
            <person name="de Groot N.N."/>
        </authorList>
    </citation>
    <scope>NUCLEOTIDE SEQUENCE [LARGE SCALE GENOMIC DNA]</scope>
    <source>
        <strain evidence="5 6">DSM 27842</strain>
    </source>
</reference>
<keyword evidence="2 4" id="KW-0732">Signal</keyword>
<dbReference type="OrthoDB" id="7822595at2"/>